<dbReference type="Proteomes" id="UP000678393">
    <property type="component" value="Unassembled WGS sequence"/>
</dbReference>
<gene>
    <name evidence="2" type="ORF">CUNI_LOCUS13451</name>
</gene>
<feature type="non-terminal residue" evidence="2">
    <location>
        <position position="89"/>
    </location>
</feature>
<keyword evidence="3" id="KW-1185">Reference proteome</keyword>
<evidence type="ECO:0000256" key="1">
    <source>
        <dbReference type="SAM" id="MobiDB-lite"/>
    </source>
</evidence>
<sequence length="89" mass="9674">YYCSWIEISDDPAQSETSSSFTSSSQAQENAIVNKRTPHILKSIPLTKPLVIPAGVKSANSSFDPVGDIENLVPRATDESVDWGTSFDK</sequence>
<name>A0A8S3ZEL2_9EUPU</name>
<dbReference type="EMBL" id="CAJHNH020002845">
    <property type="protein sequence ID" value="CAG5127893.1"/>
    <property type="molecule type" value="Genomic_DNA"/>
</dbReference>
<comment type="caution">
    <text evidence="2">The sequence shown here is derived from an EMBL/GenBank/DDBJ whole genome shotgun (WGS) entry which is preliminary data.</text>
</comment>
<feature type="non-terminal residue" evidence="2">
    <location>
        <position position="1"/>
    </location>
</feature>
<proteinExistence type="predicted"/>
<feature type="compositionally biased region" description="Low complexity" evidence="1">
    <location>
        <begin position="14"/>
        <end position="29"/>
    </location>
</feature>
<protein>
    <submittedName>
        <fullName evidence="2">Uncharacterized protein</fullName>
    </submittedName>
</protein>
<organism evidence="2 3">
    <name type="scientific">Candidula unifasciata</name>
    <dbReference type="NCBI Taxonomy" id="100452"/>
    <lineage>
        <taxon>Eukaryota</taxon>
        <taxon>Metazoa</taxon>
        <taxon>Spiralia</taxon>
        <taxon>Lophotrochozoa</taxon>
        <taxon>Mollusca</taxon>
        <taxon>Gastropoda</taxon>
        <taxon>Heterobranchia</taxon>
        <taxon>Euthyneura</taxon>
        <taxon>Panpulmonata</taxon>
        <taxon>Eupulmonata</taxon>
        <taxon>Stylommatophora</taxon>
        <taxon>Helicina</taxon>
        <taxon>Helicoidea</taxon>
        <taxon>Geomitridae</taxon>
        <taxon>Candidula</taxon>
    </lineage>
</organism>
<dbReference type="AlphaFoldDB" id="A0A8S3ZEL2"/>
<evidence type="ECO:0000313" key="2">
    <source>
        <dbReference type="EMBL" id="CAG5127893.1"/>
    </source>
</evidence>
<accession>A0A8S3ZEL2</accession>
<feature type="region of interest" description="Disordered" evidence="1">
    <location>
        <begin position="8"/>
        <end position="34"/>
    </location>
</feature>
<reference evidence="2" key="1">
    <citation type="submission" date="2021-04" db="EMBL/GenBank/DDBJ databases">
        <authorList>
            <consortium name="Molecular Ecology Group"/>
        </authorList>
    </citation>
    <scope>NUCLEOTIDE SEQUENCE</scope>
</reference>
<evidence type="ECO:0000313" key="3">
    <source>
        <dbReference type="Proteomes" id="UP000678393"/>
    </source>
</evidence>